<dbReference type="Gene3D" id="1.20.1280.50">
    <property type="match status" value="1"/>
</dbReference>
<keyword evidence="3" id="KW-1185">Reference proteome</keyword>
<feature type="domain" description="F-box" evidence="1">
    <location>
        <begin position="6"/>
        <end position="52"/>
    </location>
</feature>
<evidence type="ECO:0000313" key="3">
    <source>
        <dbReference type="Proteomes" id="UP000694555"/>
    </source>
</evidence>
<evidence type="ECO:0000259" key="1">
    <source>
        <dbReference type="PROSITE" id="PS50181"/>
    </source>
</evidence>
<dbReference type="AlphaFoldDB" id="A0A8B9Z527"/>
<dbReference type="Pfam" id="PF12937">
    <property type="entry name" value="F-box-like"/>
    <property type="match status" value="1"/>
</dbReference>
<accession>A0A8B9Z527</accession>
<dbReference type="InterPro" id="IPR001810">
    <property type="entry name" value="F-box_dom"/>
</dbReference>
<reference evidence="2" key="1">
    <citation type="submission" date="2025-08" db="UniProtKB">
        <authorList>
            <consortium name="Ensembl"/>
        </authorList>
    </citation>
    <scope>IDENTIFICATION</scope>
</reference>
<dbReference type="SUPFAM" id="SSF81383">
    <property type="entry name" value="F-box domain"/>
    <property type="match status" value="1"/>
</dbReference>
<dbReference type="SMART" id="SM00256">
    <property type="entry name" value="FBOX"/>
    <property type="match status" value="1"/>
</dbReference>
<dbReference type="InterPro" id="IPR036047">
    <property type="entry name" value="F-box-like_dom_sf"/>
</dbReference>
<dbReference type="Ensembl" id="ENSBJAT00000002083.1">
    <property type="protein sequence ID" value="ENSBJAP00000002032.1"/>
    <property type="gene ID" value="ENSBJAG00000001500.1"/>
</dbReference>
<protein>
    <recommendedName>
        <fullName evidence="1">F-box domain-containing protein</fullName>
    </recommendedName>
</protein>
<reference evidence="2" key="2">
    <citation type="submission" date="2025-09" db="UniProtKB">
        <authorList>
            <consortium name="Ensembl"/>
        </authorList>
    </citation>
    <scope>IDENTIFICATION</scope>
</reference>
<dbReference type="Proteomes" id="UP000694555">
    <property type="component" value="Unplaced"/>
</dbReference>
<proteinExistence type="predicted"/>
<sequence length="55" mass="6552">MPAPVPGLWNYIPEEILIQIFYYLSLQDRYTVFKVCRQWATAVSSSSVWHFTEIR</sequence>
<dbReference type="FunFam" id="1.20.1280.50:FF:000005">
    <property type="entry name" value="F-box/LRR-repeat protein 3 isoform X1"/>
    <property type="match status" value="1"/>
</dbReference>
<dbReference type="CDD" id="cd22121">
    <property type="entry name" value="F-box_FBXL8"/>
    <property type="match status" value="1"/>
</dbReference>
<name>A0A8B9Z527_9AVES</name>
<dbReference type="PROSITE" id="PS50181">
    <property type="entry name" value="FBOX"/>
    <property type="match status" value="1"/>
</dbReference>
<evidence type="ECO:0000313" key="2">
    <source>
        <dbReference type="Ensembl" id="ENSBJAP00000002032.1"/>
    </source>
</evidence>
<organism evidence="2 3">
    <name type="scientific">Buteo japonicus</name>
    <dbReference type="NCBI Taxonomy" id="224669"/>
    <lineage>
        <taxon>Eukaryota</taxon>
        <taxon>Metazoa</taxon>
        <taxon>Chordata</taxon>
        <taxon>Craniata</taxon>
        <taxon>Vertebrata</taxon>
        <taxon>Euteleostomi</taxon>
        <taxon>Archelosauria</taxon>
        <taxon>Archosauria</taxon>
        <taxon>Dinosauria</taxon>
        <taxon>Saurischia</taxon>
        <taxon>Theropoda</taxon>
        <taxon>Coelurosauria</taxon>
        <taxon>Aves</taxon>
        <taxon>Neognathae</taxon>
        <taxon>Neoaves</taxon>
        <taxon>Telluraves</taxon>
        <taxon>Accipitrimorphae</taxon>
        <taxon>Accipitriformes</taxon>
        <taxon>Accipitridae</taxon>
        <taxon>Accipitrinae</taxon>
        <taxon>Buteo</taxon>
    </lineage>
</organism>